<dbReference type="InterPro" id="IPR036148">
    <property type="entry name" value="MmgE/PrpD_sf"/>
</dbReference>
<evidence type="ECO:0000259" key="2">
    <source>
        <dbReference type="Pfam" id="PF03972"/>
    </source>
</evidence>
<dbReference type="InterPro" id="IPR042188">
    <property type="entry name" value="MmgE/PrpD_sf_2"/>
</dbReference>
<dbReference type="Proteomes" id="UP000570474">
    <property type="component" value="Unassembled WGS sequence"/>
</dbReference>
<evidence type="ECO:0000256" key="1">
    <source>
        <dbReference type="ARBA" id="ARBA00006174"/>
    </source>
</evidence>
<dbReference type="PANTHER" id="PTHR16943">
    <property type="entry name" value="2-METHYLCITRATE DEHYDRATASE-RELATED"/>
    <property type="match status" value="1"/>
</dbReference>
<evidence type="ECO:0000313" key="5">
    <source>
        <dbReference type="Proteomes" id="UP000570474"/>
    </source>
</evidence>
<feature type="domain" description="MmgE/PrpD C-terminal" evidence="3">
    <location>
        <begin position="256"/>
        <end position="357"/>
    </location>
</feature>
<name>A0A847RP20_9BACT</name>
<dbReference type="Gene3D" id="1.10.4100.10">
    <property type="entry name" value="2-methylcitrate dehydratase PrpD"/>
    <property type="match status" value="1"/>
</dbReference>
<dbReference type="Gene3D" id="3.30.1330.120">
    <property type="entry name" value="2-methylcitrate dehydratase PrpD"/>
    <property type="match status" value="1"/>
</dbReference>
<reference evidence="4 5" key="1">
    <citation type="submission" date="2020-04" db="EMBL/GenBank/DDBJ databases">
        <authorList>
            <person name="Yin C."/>
        </authorList>
    </citation>
    <scope>NUCLEOTIDE SEQUENCE [LARGE SCALE GENOMIC DNA]</scope>
    <source>
        <strain evidence="4 5">Ae27</strain>
    </source>
</reference>
<evidence type="ECO:0000259" key="3">
    <source>
        <dbReference type="Pfam" id="PF19305"/>
    </source>
</evidence>
<dbReference type="RefSeq" id="WP_168874676.1">
    <property type="nucleotide sequence ID" value="NZ_JABAIA010000004.1"/>
</dbReference>
<comment type="caution">
    <text evidence="4">The sequence shown here is derived from an EMBL/GenBank/DDBJ whole genome shotgun (WGS) entry which is preliminary data.</text>
</comment>
<dbReference type="PANTHER" id="PTHR16943:SF8">
    <property type="entry name" value="2-METHYLCITRATE DEHYDRATASE"/>
    <property type="match status" value="1"/>
</dbReference>
<dbReference type="InterPro" id="IPR005656">
    <property type="entry name" value="MmgE_PrpD"/>
</dbReference>
<comment type="similarity">
    <text evidence="1">Belongs to the PrpD family.</text>
</comment>
<sequence length="461" mass="51616">MTQTEKIAEFALRYRYADIPPDILSRLKTHLLDAAASFIWAQFQETPRKMEAGIRQLYAPEQPLAADHAAQCYTAYIRYPDFMDNFLAKESTCHPSDNIGILLGACHLRDISGEDFLSAMATAYAIECRLTEIYPVMIAGFDHTTLLAFSATAAAGRLMELSAKALTHALGIAGCNLNPIVTSRASYTSEWKGLASSLVSADCMNIVMMAKNGITGPPELFEIPEKGYDAIHQQKLEHDWTAADFQLLSRCVLKTYNAEVHTQSVLELLQEMAEEYPFRVAEITEINITTFLTAYHIVGGGEYGDRTKVFSKEQADHSLPYLAAVVLLDKQVYPPQLTAERIAQEDVQSLLQKVKIHTGFPLHKPVKVAGLLDPYTAAYPDKVRCKVEITTIDGQQFTGEKEDYKGFFTRPLSWEEIKEKFIKLNKPYISAEEIDKVCDIIERLESHTANELLTAMLKNSL</sequence>
<dbReference type="InterPro" id="IPR045336">
    <property type="entry name" value="MmgE_PrpD_N"/>
</dbReference>
<accession>A0A847RP20</accession>
<protein>
    <submittedName>
        <fullName evidence="4">MmgE/PrpD family protein</fullName>
    </submittedName>
</protein>
<dbReference type="GO" id="GO:0016829">
    <property type="term" value="F:lyase activity"/>
    <property type="evidence" value="ECO:0007669"/>
    <property type="project" value="InterPro"/>
</dbReference>
<proteinExistence type="inferred from homology"/>
<evidence type="ECO:0000313" key="4">
    <source>
        <dbReference type="EMBL" id="NLR68719.1"/>
    </source>
</evidence>
<dbReference type="SUPFAM" id="SSF103378">
    <property type="entry name" value="2-methylcitrate dehydratase PrpD"/>
    <property type="match status" value="1"/>
</dbReference>
<dbReference type="Pfam" id="PF19305">
    <property type="entry name" value="MmgE_PrpD_C"/>
    <property type="match status" value="2"/>
</dbReference>
<gene>
    <name evidence="4" type="ORF">HGH92_30735</name>
</gene>
<dbReference type="InterPro" id="IPR042183">
    <property type="entry name" value="MmgE/PrpD_sf_1"/>
</dbReference>
<feature type="domain" description="MmgE/PrpD N-terminal" evidence="2">
    <location>
        <begin position="5"/>
        <end position="234"/>
    </location>
</feature>
<keyword evidence="5" id="KW-1185">Reference proteome</keyword>
<dbReference type="EMBL" id="JABAIA010000004">
    <property type="protein sequence ID" value="NLR68719.1"/>
    <property type="molecule type" value="Genomic_DNA"/>
</dbReference>
<organism evidence="4 5">
    <name type="scientific">Chitinophaga varians</name>
    <dbReference type="NCBI Taxonomy" id="2202339"/>
    <lineage>
        <taxon>Bacteria</taxon>
        <taxon>Pseudomonadati</taxon>
        <taxon>Bacteroidota</taxon>
        <taxon>Chitinophagia</taxon>
        <taxon>Chitinophagales</taxon>
        <taxon>Chitinophagaceae</taxon>
        <taxon>Chitinophaga</taxon>
    </lineage>
</organism>
<dbReference type="AlphaFoldDB" id="A0A847RP20"/>
<dbReference type="InterPro" id="IPR045337">
    <property type="entry name" value="MmgE_PrpD_C"/>
</dbReference>
<dbReference type="Pfam" id="PF03972">
    <property type="entry name" value="MmgE_PrpD_N"/>
    <property type="match status" value="1"/>
</dbReference>
<feature type="domain" description="MmgE/PrpD C-terminal" evidence="3">
    <location>
        <begin position="375"/>
        <end position="435"/>
    </location>
</feature>